<dbReference type="Pfam" id="PF01764">
    <property type="entry name" value="Lipase_3"/>
    <property type="match status" value="4"/>
</dbReference>
<dbReference type="FunFam" id="3.40.50.1820:FF:000065">
    <property type="entry name" value="Phospholipase A1-II 3"/>
    <property type="match status" value="4"/>
</dbReference>
<dbReference type="EC" id="3.1.1.-" evidence="5"/>
<evidence type="ECO:0000256" key="5">
    <source>
        <dbReference type="RuleBase" id="RU367093"/>
    </source>
</evidence>
<dbReference type="EnsemblPlants" id="Solyc02g077010.2.1">
    <property type="protein sequence ID" value="Solyc02g077010.2.1"/>
    <property type="gene ID" value="Solyc02g077010.2"/>
</dbReference>
<dbReference type="PANTHER" id="PTHR31828">
    <property type="entry name" value="PHOSPHOLIPASE A1-IIGAMMA"/>
    <property type="match status" value="1"/>
</dbReference>
<dbReference type="InParanoid" id="A0A3Q7F3B5"/>
<dbReference type="Gramene" id="Solyc02g077010.2.1">
    <property type="protein sequence ID" value="Solyc02g077010.2.1"/>
    <property type="gene ID" value="Solyc02g077010.2"/>
</dbReference>
<keyword evidence="8" id="KW-1185">Reference proteome</keyword>
<keyword evidence="2 5" id="KW-0378">Hydrolase</keyword>
<reference evidence="7" key="2">
    <citation type="submission" date="2019-01" db="UniProtKB">
        <authorList>
            <consortium name="EnsemblPlants"/>
        </authorList>
    </citation>
    <scope>IDENTIFICATION</scope>
    <source>
        <strain evidence="7">cv. Heinz 1706</strain>
    </source>
</reference>
<dbReference type="InterPro" id="IPR002921">
    <property type="entry name" value="Fungal_lipase-type"/>
</dbReference>
<dbReference type="Proteomes" id="UP000004994">
    <property type="component" value="Chromosome 2"/>
</dbReference>
<accession>A0A3Q7F3B5</accession>
<protein>
    <recommendedName>
        <fullName evidence="5">Phospholipase A1</fullName>
        <ecNumber evidence="5">3.1.1.-</ecNumber>
    </recommendedName>
</protein>
<comment type="function">
    <text evidence="5">Acylhydrolase that catalyzes the hydrolysis of phospholipids at the sn-1 position.</text>
</comment>
<dbReference type="SUPFAM" id="SSF53474">
    <property type="entry name" value="alpha/beta-Hydrolases"/>
    <property type="match status" value="4"/>
</dbReference>
<dbReference type="GO" id="GO:0004620">
    <property type="term" value="F:phospholipase activity"/>
    <property type="evidence" value="ECO:0000318"/>
    <property type="project" value="GO_Central"/>
</dbReference>
<evidence type="ECO:0000313" key="8">
    <source>
        <dbReference type="Proteomes" id="UP000004994"/>
    </source>
</evidence>
<comment type="similarity">
    <text evidence="1 5">Belongs to the AB hydrolase superfamily. Lipase family.</text>
</comment>
<dbReference type="GO" id="GO:0005737">
    <property type="term" value="C:cytoplasm"/>
    <property type="evidence" value="ECO:0007669"/>
    <property type="project" value="UniProtKB-ARBA"/>
</dbReference>
<keyword evidence="4 5" id="KW-0443">Lipid metabolism</keyword>
<dbReference type="CDD" id="cd00519">
    <property type="entry name" value="Lipase_3"/>
    <property type="match status" value="4"/>
</dbReference>
<evidence type="ECO:0000256" key="2">
    <source>
        <dbReference type="ARBA" id="ARBA00022801"/>
    </source>
</evidence>
<feature type="domain" description="Fungal lipase-type" evidence="6">
    <location>
        <begin position="511"/>
        <end position="673"/>
    </location>
</feature>
<feature type="domain" description="Fungal lipase-type" evidence="6">
    <location>
        <begin position="907"/>
        <end position="1069"/>
    </location>
</feature>
<keyword evidence="3 5" id="KW-0442">Lipid degradation</keyword>
<dbReference type="Gene3D" id="3.40.50.1820">
    <property type="entry name" value="alpha/beta hydrolase"/>
    <property type="match status" value="4"/>
</dbReference>
<dbReference type="PaxDb" id="4081-Solyc02g077010.1.1"/>
<dbReference type="InterPro" id="IPR029058">
    <property type="entry name" value="AB_hydrolase_fold"/>
</dbReference>
<dbReference type="PANTHER" id="PTHR31828:SF25">
    <property type="entry name" value="PHOSPHOLIPASE A1"/>
    <property type="match status" value="1"/>
</dbReference>
<evidence type="ECO:0000256" key="3">
    <source>
        <dbReference type="ARBA" id="ARBA00022963"/>
    </source>
</evidence>
<evidence type="ECO:0000259" key="6">
    <source>
        <dbReference type="Pfam" id="PF01764"/>
    </source>
</evidence>
<dbReference type="GO" id="GO:0016042">
    <property type="term" value="P:lipid catabolic process"/>
    <property type="evidence" value="ECO:0007669"/>
    <property type="project" value="UniProtKB-UniRule"/>
</dbReference>
<name>A0A3Q7F3B5_SOLLC</name>
<feature type="domain" description="Fungal lipase-type" evidence="6">
    <location>
        <begin position="1289"/>
        <end position="1451"/>
    </location>
</feature>
<dbReference type="GO" id="GO:0008970">
    <property type="term" value="F:phospholipase A1 activity"/>
    <property type="evidence" value="ECO:0007669"/>
    <property type="project" value="UniProtKB-UniRule"/>
</dbReference>
<evidence type="ECO:0000256" key="4">
    <source>
        <dbReference type="ARBA" id="ARBA00023098"/>
    </source>
</evidence>
<dbReference type="InterPro" id="IPR033556">
    <property type="entry name" value="PLA"/>
</dbReference>
<proteinExistence type="inferred from homology"/>
<organism evidence="7">
    <name type="scientific">Solanum lycopersicum</name>
    <name type="common">Tomato</name>
    <name type="synonym">Lycopersicon esculentum</name>
    <dbReference type="NCBI Taxonomy" id="4081"/>
    <lineage>
        <taxon>Eukaryota</taxon>
        <taxon>Viridiplantae</taxon>
        <taxon>Streptophyta</taxon>
        <taxon>Embryophyta</taxon>
        <taxon>Tracheophyta</taxon>
        <taxon>Spermatophyta</taxon>
        <taxon>Magnoliopsida</taxon>
        <taxon>eudicotyledons</taxon>
        <taxon>Gunneridae</taxon>
        <taxon>Pentapetalae</taxon>
        <taxon>asterids</taxon>
        <taxon>lamiids</taxon>
        <taxon>Solanales</taxon>
        <taxon>Solanaceae</taxon>
        <taxon>Solanoideae</taxon>
        <taxon>Solaneae</taxon>
        <taxon>Solanum</taxon>
        <taxon>Solanum subgen. Lycopersicon</taxon>
    </lineage>
</organism>
<evidence type="ECO:0000256" key="1">
    <source>
        <dbReference type="ARBA" id="ARBA00010701"/>
    </source>
</evidence>
<reference evidence="7" key="1">
    <citation type="journal article" date="2012" name="Nature">
        <title>The tomato genome sequence provides insights into fleshy fruit evolution.</title>
        <authorList>
            <consortium name="Tomato Genome Consortium"/>
        </authorList>
    </citation>
    <scope>NUCLEOTIDE SEQUENCE [LARGE SCALE GENOMIC DNA]</scope>
    <source>
        <strain evidence="7">cv. Heinz 1706</strain>
    </source>
</reference>
<evidence type="ECO:0000313" key="7">
    <source>
        <dbReference type="EnsemblPlants" id="Solyc02g077010.2.1"/>
    </source>
</evidence>
<feature type="domain" description="Fungal lipase-type" evidence="6">
    <location>
        <begin position="132"/>
        <end position="291"/>
    </location>
</feature>
<sequence length="1555" mass="175217">MGSMADKWEELSGKNNWEGLLNPLDLDLRKYIIQYGELAQAINDTFITEKASKYAGASRYSMENLFTKVGLDPTKYRVTKYFYATASIPLPDGVFFVKSLSREAWSKESNFMGYIAVATDEGKVSLGRRDIVINWRGSMQTLEWVNDLQFVLVPAPEVFGDGGLLQPLVHQGFYNVYTASSSRSQFNVTSARDQVMEEVKRLVEEYKNEEVSITVTGHSLGASLATLNAVDIAFNKINKASNGKEFPVTAFPFACPKVGDLQFKAAFDKIIGLRILRIDNLLDIAPKYPPIGYFDVGQELMIDTTKSPYVKPPGQPVNWHSLESYLHGIAGTQGTGLLAGFNLEVNRDISLINKQLDGLKDEYCIPVNWWVEKNKGMGKERSNMAEKWEELSGKNNWEGLLHPLDVDLRKYIIHYGELAQATYDTFITERASKYAGASRYSMENLFTKVGLDPNKYRVTKFFYATASIPLPDGFIVKSLSREAWSKESNFMGYIAVATDEGKVSLGRRDIVIAWRGTMQKLEWVNDLQFLLVPAPQVFGDGGLLPLFQPLVHHGFYNAYTSSSSRSQFNLTSARDQVIEEVKRLVEEYKHEEVSITVTGHSLGASLATLNAVDIAFNGINKTSEGKEFPVTAFPFASPKVGDLQFKAAFDKIKGLRVLKIHNLLDIVPKYPPIGYFDVGQELMIDTTKSPYVKPPGEPVSWHLLEPYLHGVAGTQGLGLLAGFKLEVNRDISLVNKQWDVLKDEYCIPGLWWVEKNKGMVQQEDGSWLMLDRDESDMAGMAEKWEELSGKSNWDGLVHPLAVDLRKYIIQYGELAQATYDTFITERASKYAGASRYSNENFFTKVGLDPNKYGVTKFFYATASIPLPDAFITRSFSREAWSKESNFMGYVAVATDEGKVSLGRRDIVVAWRGTKQALEWVNDLQFLLVPAPNVFGNGGLLPLFQPLVHHGFYNIYTSESARSQFNQTSVRDQVMEEVKRLVEEYKDEEVSITVTGHSLGASLATLNAVDIAFNGINKTSEGKEFPVTAFVFASPKVGDINFLNKFSKLKHLHILRIHNLLDIVPKYPPIGYFDVGQEIMIDTTKSPYVKPPGEIVSWHLLEPYLHGVAGTQGLGLLAGFKLEVNRDISLVNKEWDILKNEYCVPAFWWTEKHKGMVQQENGSWLLMDRDDGKNNWDGLLNPLDLDLRKYIIHYGELAQATYDTFISERASKYAGASRYSMENFFTKVGLDPKKYCVTKYFYATSSMPLPDAFITKSLSREAWSKESNFMGYIAVATDEGKASLGRRDIVINWRGTLQVLEWVNDLQFLLVPAPQVFGDGGLLPLFHPLVHHGFHNIYTTENPRSQFNKTCVRDQVMEEVKRLVEEYKDEEVSITVTGHSLGASLATLNAVDIAFNKINKASNGKEFPVTAFVFASPKVGDVNFLNAFSKLKHLHILRIHNVLDIVPKYPPIGYFDVGQEIMIDTTKSPYVKPPGEPVSWHLLEPYLHGIAGTQGIGMLAGFKLEVNRDISLVNKQWNVLKDEHCIPPLWWSEKHKGMVQQEDGTWLLQDRDEYEF</sequence>